<dbReference type="InterPro" id="IPR001242">
    <property type="entry name" value="Condensation_dom"/>
</dbReference>
<dbReference type="GO" id="GO:0044550">
    <property type="term" value="P:secondary metabolite biosynthetic process"/>
    <property type="evidence" value="ECO:0007669"/>
    <property type="project" value="TreeGrafter"/>
</dbReference>
<dbReference type="PANTHER" id="PTHR45527">
    <property type="entry name" value="NONRIBOSOMAL PEPTIDE SYNTHETASE"/>
    <property type="match status" value="1"/>
</dbReference>
<dbReference type="GO" id="GO:0043041">
    <property type="term" value="P:amino acid activation for nonribosomal peptide biosynthetic process"/>
    <property type="evidence" value="ECO:0007669"/>
    <property type="project" value="TreeGrafter"/>
</dbReference>
<dbReference type="Proteomes" id="UP000320876">
    <property type="component" value="Unassembled WGS sequence"/>
</dbReference>
<dbReference type="InterPro" id="IPR023213">
    <property type="entry name" value="CAT-like_dom_sf"/>
</dbReference>
<reference evidence="2 3" key="1">
    <citation type="submission" date="2019-06" db="EMBL/GenBank/DDBJ databases">
        <title>Sequencing the genomes of 1000 actinobacteria strains.</title>
        <authorList>
            <person name="Klenk H.-P."/>
        </authorList>
    </citation>
    <scope>NUCLEOTIDE SEQUENCE [LARGE SCALE GENOMIC DNA]</scope>
    <source>
        <strain evidence="2 3">DSM 45679</strain>
    </source>
</reference>
<feature type="domain" description="Condensation" evidence="1">
    <location>
        <begin position="64"/>
        <end position="358"/>
    </location>
</feature>
<gene>
    <name evidence="2" type="ORF">FB471_1821</name>
</gene>
<dbReference type="SMR" id="A0A542DGD2"/>
<dbReference type="RefSeq" id="WP_141996877.1">
    <property type="nucleotide sequence ID" value="NZ_VFML01000001.1"/>
</dbReference>
<dbReference type="EMBL" id="VFML01000001">
    <property type="protein sequence ID" value="TQJ02104.1"/>
    <property type="molecule type" value="Genomic_DNA"/>
</dbReference>
<protein>
    <submittedName>
        <fullName evidence="2">Condensation domain-containing protein</fullName>
    </submittedName>
</protein>
<dbReference type="GO" id="GO:0005737">
    <property type="term" value="C:cytoplasm"/>
    <property type="evidence" value="ECO:0007669"/>
    <property type="project" value="TreeGrafter"/>
</dbReference>
<dbReference type="PANTHER" id="PTHR45527:SF1">
    <property type="entry name" value="FATTY ACID SYNTHASE"/>
    <property type="match status" value="1"/>
</dbReference>
<dbReference type="SUPFAM" id="SSF52777">
    <property type="entry name" value="CoA-dependent acyltransferases"/>
    <property type="match status" value="2"/>
</dbReference>
<dbReference type="GO" id="GO:0031177">
    <property type="term" value="F:phosphopantetheine binding"/>
    <property type="evidence" value="ECO:0007669"/>
    <property type="project" value="TreeGrafter"/>
</dbReference>
<sequence length="476" mass="52456">MLMTPILGYEPRPGRLVEWTLDERTLAAAEVAPAHPSPPSYVQERHIRRALANEESGTVQSPWLATVFDLPGRLDTAAMGAAIEKWIRRHPTLLTWFGVEGDDLRRHAVPADTLSLHTTEIGEFSEAAAIREYLLDRFDVETNPLRWPPFVFGTILREDSSTVYFAVDHSHSDGYSIILVFDELRTLYQAELDGTEAELPEVGSYVDFCRLERERAARITANSPAVHRWLEFWLAGGGQPPRFPLDLGVTANGSYPAVPFEIDLFDAAEADTFATACKDLGGGFSAGLLAAIGITNRELAGQDDYRGLAVVHTRDEPRWAATQGWFINLVPVRFPVSGRFDEVIGQAQSAFSAARELAGVSVHRVAEVVSEGLNTGADPRAVLPMVSYIDTRVAPGSRDFEQADCRVLGGPGDSHDVPIWVNRLWGRTYLKASYPDTPRARANVPRYLEHLREVLRAVVRTGGYRVGELEPTAAGG</sequence>
<name>A0A542DGD2_AMYCI</name>
<keyword evidence="3" id="KW-1185">Reference proteome</keyword>
<organism evidence="2 3">
    <name type="scientific">Amycolatopsis cihanbeyliensis</name>
    <dbReference type="NCBI Taxonomy" id="1128664"/>
    <lineage>
        <taxon>Bacteria</taxon>
        <taxon>Bacillati</taxon>
        <taxon>Actinomycetota</taxon>
        <taxon>Actinomycetes</taxon>
        <taxon>Pseudonocardiales</taxon>
        <taxon>Pseudonocardiaceae</taxon>
        <taxon>Amycolatopsis</taxon>
    </lineage>
</organism>
<dbReference type="GO" id="GO:0008610">
    <property type="term" value="P:lipid biosynthetic process"/>
    <property type="evidence" value="ECO:0007669"/>
    <property type="project" value="UniProtKB-ARBA"/>
</dbReference>
<evidence type="ECO:0000313" key="2">
    <source>
        <dbReference type="EMBL" id="TQJ02104.1"/>
    </source>
</evidence>
<dbReference type="AlphaFoldDB" id="A0A542DGD2"/>
<evidence type="ECO:0000313" key="3">
    <source>
        <dbReference type="Proteomes" id="UP000320876"/>
    </source>
</evidence>
<proteinExistence type="predicted"/>
<dbReference type="OrthoDB" id="9789603at2"/>
<comment type="caution">
    <text evidence="2">The sequence shown here is derived from an EMBL/GenBank/DDBJ whole genome shotgun (WGS) entry which is preliminary data.</text>
</comment>
<dbReference type="Gene3D" id="3.30.559.10">
    <property type="entry name" value="Chloramphenicol acetyltransferase-like domain"/>
    <property type="match status" value="1"/>
</dbReference>
<dbReference type="GO" id="GO:0003824">
    <property type="term" value="F:catalytic activity"/>
    <property type="evidence" value="ECO:0007669"/>
    <property type="project" value="InterPro"/>
</dbReference>
<dbReference type="Pfam" id="PF00668">
    <property type="entry name" value="Condensation"/>
    <property type="match status" value="1"/>
</dbReference>
<accession>A0A542DGD2</accession>
<dbReference type="Gene3D" id="3.30.559.30">
    <property type="entry name" value="Nonribosomal peptide synthetase, condensation domain"/>
    <property type="match status" value="1"/>
</dbReference>
<evidence type="ECO:0000259" key="1">
    <source>
        <dbReference type="Pfam" id="PF00668"/>
    </source>
</evidence>